<gene>
    <name evidence="9 12" type="primary">msrB</name>
    <name evidence="10" type="synonym">msrA</name>
    <name evidence="12" type="ORF">HP555_10190</name>
</gene>
<evidence type="ECO:0000256" key="7">
    <source>
        <dbReference type="ARBA" id="ARBA00048488"/>
    </source>
</evidence>
<accession>A0A7T5VFR7</accession>
<organism evidence="12 13">
    <name type="scientific">Desulfobulbus oligotrophicus</name>
    <dbReference type="NCBI Taxonomy" id="1909699"/>
    <lineage>
        <taxon>Bacteria</taxon>
        <taxon>Pseudomonadati</taxon>
        <taxon>Thermodesulfobacteriota</taxon>
        <taxon>Desulfobulbia</taxon>
        <taxon>Desulfobulbales</taxon>
        <taxon>Desulfobulbaceae</taxon>
        <taxon>Desulfobulbus</taxon>
    </lineage>
</organism>
<dbReference type="Proteomes" id="UP000596092">
    <property type="component" value="Chromosome"/>
</dbReference>
<evidence type="ECO:0000256" key="6">
    <source>
        <dbReference type="ARBA" id="ARBA00047806"/>
    </source>
</evidence>
<dbReference type="GO" id="GO:0008113">
    <property type="term" value="F:peptide-methionine (S)-S-oxide reductase activity"/>
    <property type="evidence" value="ECO:0007669"/>
    <property type="project" value="UniProtKB-UniRule"/>
</dbReference>
<protein>
    <recommendedName>
        <fullName evidence="9 10">Multifunctional fusion protein</fullName>
    </recommendedName>
    <domain>
        <recommendedName>
            <fullName evidence="10">Peptide methionine sulfoxide reductase MsrA</fullName>
            <shortName evidence="10">Protein-methionine-S-oxide reductase</shortName>
            <ecNumber evidence="10">1.8.4.11</ecNumber>
        </recommendedName>
        <alternativeName>
            <fullName evidence="10">Peptide-methionine (S)-S-oxide reductase</fullName>
            <shortName evidence="10">Peptide Met(O) reductase</shortName>
        </alternativeName>
    </domain>
    <domain>
        <recommendedName>
            <fullName evidence="9">Peptide methionine sulfoxide reductase MsrB</fullName>
            <ecNumber evidence="9">1.8.4.12</ecNumber>
        </recommendedName>
        <alternativeName>
            <fullName evidence="9">Peptide-methionine (R)-S-oxide reductase</fullName>
        </alternativeName>
    </domain>
</protein>
<evidence type="ECO:0000256" key="9">
    <source>
        <dbReference type="HAMAP-Rule" id="MF_01400"/>
    </source>
</evidence>
<dbReference type="Pfam" id="PF01625">
    <property type="entry name" value="PMSR"/>
    <property type="match status" value="1"/>
</dbReference>
<comment type="catalytic activity">
    <reaction evidence="8 10">
        <text>[thioredoxin]-disulfide + L-methionine + H2O = L-methionine (S)-S-oxide + [thioredoxin]-dithiol</text>
        <dbReference type="Rhea" id="RHEA:19993"/>
        <dbReference type="Rhea" id="RHEA-COMP:10698"/>
        <dbReference type="Rhea" id="RHEA-COMP:10700"/>
        <dbReference type="ChEBI" id="CHEBI:15377"/>
        <dbReference type="ChEBI" id="CHEBI:29950"/>
        <dbReference type="ChEBI" id="CHEBI:50058"/>
        <dbReference type="ChEBI" id="CHEBI:57844"/>
        <dbReference type="ChEBI" id="CHEBI:58772"/>
        <dbReference type="EC" id="1.8.4.11"/>
    </reaction>
</comment>
<evidence type="ECO:0000256" key="3">
    <source>
        <dbReference type="ARBA" id="ARBA00023002"/>
    </source>
</evidence>
<dbReference type="PANTHER" id="PTHR10173:SF59">
    <property type="entry name" value="PEPTIDE METHIONINE SULFOXIDE REDUCTASE MSRA_MSRB"/>
    <property type="match status" value="1"/>
</dbReference>
<dbReference type="FunFam" id="2.170.150.20:FF:000003">
    <property type="entry name" value="Peptide methionine sulfoxide reductase MsrB"/>
    <property type="match status" value="1"/>
</dbReference>
<dbReference type="SUPFAM" id="SSF51316">
    <property type="entry name" value="Mss4-like"/>
    <property type="match status" value="1"/>
</dbReference>
<dbReference type="InterPro" id="IPR036509">
    <property type="entry name" value="Met_Sox_Rdtase_MsrA_sf"/>
</dbReference>
<evidence type="ECO:0000256" key="5">
    <source>
        <dbReference type="ARBA" id="ARBA00024679"/>
    </source>
</evidence>
<dbReference type="EC" id="1.8.4.11" evidence="10"/>
<evidence type="ECO:0000256" key="2">
    <source>
        <dbReference type="ARBA" id="ARBA00011017"/>
    </source>
</evidence>
<reference evidence="12 13" key="1">
    <citation type="submission" date="2020-05" db="EMBL/GenBank/DDBJ databases">
        <title>Complete genome of Desulfobulbus oligotrophicus.</title>
        <authorList>
            <person name="Podar M."/>
        </authorList>
    </citation>
    <scope>NUCLEOTIDE SEQUENCE [LARGE SCALE GENOMIC DNA]</scope>
    <source>
        <strain evidence="12 13">Prop6</strain>
    </source>
</reference>
<comment type="similarity">
    <text evidence="1">In the C-terminal section; belongs to the MsrB Met sulfoxide reductase family.</text>
</comment>
<feature type="active site" description="Nucleophile" evidence="9">
    <location>
        <position position="332"/>
    </location>
</feature>
<dbReference type="InterPro" id="IPR011057">
    <property type="entry name" value="Mss4-like_sf"/>
</dbReference>
<dbReference type="PANTHER" id="PTHR10173">
    <property type="entry name" value="METHIONINE SULFOXIDE REDUCTASE"/>
    <property type="match status" value="1"/>
</dbReference>
<dbReference type="EC" id="1.8.4.12" evidence="9"/>
<evidence type="ECO:0000313" key="12">
    <source>
        <dbReference type="EMBL" id="QQG67016.1"/>
    </source>
</evidence>
<dbReference type="HAMAP" id="MF_01401">
    <property type="entry name" value="MsrA"/>
    <property type="match status" value="1"/>
</dbReference>
<dbReference type="NCBIfam" id="TIGR00357">
    <property type="entry name" value="peptide-methionine (R)-S-oxide reductase MsrB"/>
    <property type="match status" value="1"/>
</dbReference>
<comment type="function">
    <text evidence="5 10">Has an important function as a repair enzyme for proteins that have been inactivated by oxidation. Catalyzes the reversible oxidation-reduction of methionine sulfoxide in proteins to methionine.</text>
</comment>
<dbReference type="GO" id="GO:0006979">
    <property type="term" value="P:response to oxidative stress"/>
    <property type="evidence" value="ECO:0007669"/>
    <property type="project" value="InterPro"/>
</dbReference>
<dbReference type="InterPro" id="IPR002569">
    <property type="entry name" value="Met_Sox_Rdtase_MsrA_dom"/>
</dbReference>
<dbReference type="NCBIfam" id="TIGR00401">
    <property type="entry name" value="msrA"/>
    <property type="match status" value="1"/>
</dbReference>
<feature type="domain" description="MsrB" evidence="11">
    <location>
        <begin position="221"/>
        <end position="343"/>
    </location>
</feature>
<dbReference type="KEGG" id="dog:HP555_10190"/>
<dbReference type="Gene3D" id="2.170.150.20">
    <property type="entry name" value="Peptide methionine sulfoxide reductase"/>
    <property type="match status" value="1"/>
</dbReference>
<evidence type="ECO:0000256" key="1">
    <source>
        <dbReference type="ARBA" id="ARBA00008076"/>
    </source>
</evidence>
<dbReference type="Gene3D" id="3.30.1060.10">
    <property type="entry name" value="Peptide methionine sulphoxide reductase MsrA"/>
    <property type="match status" value="1"/>
</dbReference>
<comment type="catalytic activity">
    <reaction evidence="7 9">
        <text>L-methionyl-[protein] + [thioredoxin]-disulfide + H2O = L-methionyl-(R)-S-oxide-[protein] + [thioredoxin]-dithiol</text>
        <dbReference type="Rhea" id="RHEA:24164"/>
        <dbReference type="Rhea" id="RHEA-COMP:10698"/>
        <dbReference type="Rhea" id="RHEA-COMP:10700"/>
        <dbReference type="Rhea" id="RHEA-COMP:12313"/>
        <dbReference type="Rhea" id="RHEA-COMP:12314"/>
        <dbReference type="ChEBI" id="CHEBI:15377"/>
        <dbReference type="ChEBI" id="CHEBI:16044"/>
        <dbReference type="ChEBI" id="CHEBI:29950"/>
        <dbReference type="ChEBI" id="CHEBI:45764"/>
        <dbReference type="ChEBI" id="CHEBI:50058"/>
        <dbReference type="EC" id="1.8.4.12"/>
    </reaction>
</comment>
<comment type="caution">
    <text evidence="9">Lacks conserved residue(s) required for the propagation of feature annotation.</text>
</comment>
<evidence type="ECO:0000313" key="13">
    <source>
        <dbReference type="Proteomes" id="UP000596092"/>
    </source>
</evidence>
<dbReference type="SUPFAM" id="SSF55068">
    <property type="entry name" value="Peptide methionine sulfoxide reductase"/>
    <property type="match status" value="1"/>
</dbReference>
<evidence type="ECO:0000256" key="10">
    <source>
        <dbReference type="HAMAP-Rule" id="MF_01401"/>
    </source>
</evidence>
<evidence type="ECO:0000256" key="4">
    <source>
        <dbReference type="ARBA" id="ARBA00023268"/>
    </source>
</evidence>
<sequence>MIPLRNITYWLLWIAAGTTFVVDNQVFGGPEQPSSPDLTDDHQKVAIFAGGCFWCMESPFAQLKGVVTVESGYTGGTTTDPTYENYMAGGHVEAVRIVYDSGQITYKALLDTFWRQIDPTDTGGQFVDRGSGYMPAIFYQDEDQRIQAEQSKNELAASGLFAKPPAIPILPATPFYRAEEYHQGFYKRNPLHYANYRQGSGRDAFLRKIWPQQTAASQESDQELRKRLTPLQYEVTRKNGTEPPFDNAYWNNHQEGIYVDIVSGEPLFASTDKFDSGTGWPSFTRPLVPENIVEKADRTLLTHRTEVRSKMGNTHLGHVFSDGPPPTGLRYCINSAALRFVPKEQLAREGLEHFKTLFGTKR</sequence>
<dbReference type="EMBL" id="CP054140">
    <property type="protein sequence ID" value="QQG67016.1"/>
    <property type="molecule type" value="Genomic_DNA"/>
</dbReference>
<comment type="similarity">
    <text evidence="10">Belongs to the MsrA Met sulfoxide reductase family.</text>
</comment>
<proteinExistence type="inferred from homology"/>
<dbReference type="GO" id="GO:0005737">
    <property type="term" value="C:cytoplasm"/>
    <property type="evidence" value="ECO:0007669"/>
    <property type="project" value="TreeGrafter"/>
</dbReference>
<name>A0A7T5VFR7_9BACT</name>
<evidence type="ECO:0000259" key="11">
    <source>
        <dbReference type="PROSITE" id="PS51790"/>
    </source>
</evidence>
<comment type="similarity">
    <text evidence="9">Belongs to the MsrB Met sulfoxide reductase family.</text>
</comment>
<keyword evidence="13" id="KW-1185">Reference proteome</keyword>
<keyword evidence="4" id="KW-0511">Multifunctional enzyme</keyword>
<dbReference type="PROSITE" id="PS51790">
    <property type="entry name" value="MSRB"/>
    <property type="match status" value="1"/>
</dbReference>
<dbReference type="HAMAP" id="MF_01400">
    <property type="entry name" value="MsrB"/>
    <property type="match status" value="1"/>
</dbReference>
<feature type="active site" evidence="10">
    <location>
        <position position="52"/>
    </location>
</feature>
<comment type="catalytic activity">
    <reaction evidence="6 10">
        <text>L-methionyl-[protein] + [thioredoxin]-disulfide + H2O = L-methionyl-(S)-S-oxide-[protein] + [thioredoxin]-dithiol</text>
        <dbReference type="Rhea" id="RHEA:14217"/>
        <dbReference type="Rhea" id="RHEA-COMP:10698"/>
        <dbReference type="Rhea" id="RHEA-COMP:10700"/>
        <dbReference type="Rhea" id="RHEA-COMP:12313"/>
        <dbReference type="Rhea" id="RHEA-COMP:12315"/>
        <dbReference type="ChEBI" id="CHEBI:15377"/>
        <dbReference type="ChEBI" id="CHEBI:16044"/>
        <dbReference type="ChEBI" id="CHEBI:29950"/>
        <dbReference type="ChEBI" id="CHEBI:44120"/>
        <dbReference type="ChEBI" id="CHEBI:50058"/>
        <dbReference type="EC" id="1.8.4.11"/>
    </reaction>
</comment>
<dbReference type="InterPro" id="IPR002579">
    <property type="entry name" value="Met_Sox_Rdtase_MsrB_dom"/>
</dbReference>
<evidence type="ECO:0000256" key="8">
    <source>
        <dbReference type="ARBA" id="ARBA00048782"/>
    </source>
</evidence>
<dbReference type="Pfam" id="PF01641">
    <property type="entry name" value="SelR"/>
    <property type="match status" value="1"/>
</dbReference>
<keyword evidence="3 9" id="KW-0560">Oxidoreductase</keyword>
<comment type="similarity">
    <text evidence="2">In the N-terminal section; belongs to the MsrA Met sulfoxide reductase family.</text>
</comment>
<dbReference type="InterPro" id="IPR028427">
    <property type="entry name" value="Met_Sox_Rdtase_MsrB"/>
</dbReference>
<dbReference type="GO" id="GO:0030091">
    <property type="term" value="P:protein repair"/>
    <property type="evidence" value="ECO:0007669"/>
    <property type="project" value="InterPro"/>
</dbReference>
<dbReference type="AlphaFoldDB" id="A0A7T5VFR7"/>
<dbReference type="GO" id="GO:0033743">
    <property type="term" value="F:peptide-methionine (R)-S-oxide reductase activity"/>
    <property type="evidence" value="ECO:0007669"/>
    <property type="project" value="UniProtKB-UniRule"/>
</dbReference>